<comment type="caution">
    <text evidence="2">The sequence shown here is derived from an EMBL/GenBank/DDBJ whole genome shotgun (WGS) entry which is preliminary data.</text>
</comment>
<evidence type="ECO:0000313" key="2">
    <source>
        <dbReference type="EMBL" id="OAM89193.1"/>
    </source>
</evidence>
<dbReference type="Proteomes" id="UP000078486">
    <property type="component" value="Unassembled WGS sequence"/>
</dbReference>
<dbReference type="EMBL" id="LRRQ01000103">
    <property type="protein sequence ID" value="OAM89193.1"/>
    <property type="molecule type" value="Genomic_DNA"/>
</dbReference>
<keyword evidence="1" id="KW-0732">Signal</keyword>
<dbReference type="RefSeq" id="WP_068770920.1">
    <property type="nucleotide sequence ID" value="NZ_CP109796.1"/>
</dbReference>
<proteinExistence type="predicted"/>
<gene>
    <name evidence="2" type="ORF">AW736_14670</name>
</gene>
<accession>A0A178IGN8</accession>
<evidence type="ECO:0000313" key="3">
    <source>
        <dbReference type="Proteomes" id="UP000078486"/>
    </source>
</evidence>
<organism evidence="2 3">
    <name type="scientific">Termitidicoccus mucosus</name>
    <dbReference type="NCBI Taxonomy" id="1184151"/>
    <lineage>
        <taxon>Bacteria</taxon>
        <taxon>Pseudomonadati</taxon>
        <taxon>Verrucomicrobiota</taxon>
        <taxon>Opitutia</taxon>
        <taxon>Opitutales</taxon>
        <taxon>Opitutaceae</taxon>
        <taxon>Termitidicoccus</taxon>
    </lineage>
</organism>
<reference evidence="2 3" key="1">
    <citation type="submission" date="2016-01" db="EMBL/GenBank/DDBJ databases">
        <title>High potential of lignocellulose degradation of a new Verrucomicrobia species.</title>
        <authorList>
            <person name="Wang Y."/>
            <person name="Shi Y."/>
            <person name="Qiu Z."/>
            <person name="Liu S."/>
            <person name="Yang H."/>
        </authorList>
    </citation>
    <scope>NUCLEOTIDE SEQUENCE [LARGE SCALE GENOMIC DNA]</scope>
    <source>
        <strain evidence="2 3">TSB47</strain>
    </source>
</reference>
<evidence type="ECO:0000256" key="1">
    <source>
        <dbReference type="SAM" id="SignalP"/>
    </source>
</evidence>
<dbReference type="AlphaFoldDB" id="A0A178IGN8"/>
<dbReference type="PROSITE" id="PS51257">
    <property type="entry name" value="PROKAR_LIPOPROTEIN"/>
    <property type="match status" value="1"/>
</dbReference>
<name>A0A178IGN8_9BACT</name>
<feature type="chain" id="PRO_5008088815" description="DUF3568 family protein" evidence="1">
    <location>
        <begin position="22"/>
        <end position="132"/>
    </location>
</feature>
<dbReference type="OrthoDB" id="199741at2"/>
<dbReference type="Pfam" id="PF12092">
    <property type="entry name" value="DUF3568"/>
    <property type="match status" value="1"/>
</dbReference>
<keyword evidence="3" id="KW-1185">Reference proteome</keyword>
<feature type="signal peptide" evidence="1">
    <location>
        <begin position="1"/>
        <end position="21"/>
    </location>
</feature>
<sequence>MSTITTRVFPMLAIAAAATLAGCKSVPLTEDKSMVAVYQFGEFKMLLNTTAPHAAEVTQRVLKEQGLYQTEFAQSTYEARITARAVGDQKVSIIIQEENRNQTMLRIRWGTSGDLKKSRRLYEAIEAGVDRP</sequence>
<evidence type="ECO:0008006" key="4">
    <source>
        <dbReference type="Google" id="ProtNLM"/>
    </source>
</evidence>
<dbReference type="InterPro" id="IPR021952">
    <property type="entry name" value="Flpp3-like"/>
</dbReference>
<protein>
    <recommendedName>
        <fullName evidence="4">DUF3568 family protein</fullName>
    </recommendedName>
</protein>